<keyword evidence="2 4" id="KW-0853">WD repeat</keyword>
<dbReference type="InterPro" id="IPR037588">
    <property type="entry name" value="MLST8"/>
</dbReference>
<dbReference type="Pfam" id="PF00400">
    <property type="entry name" value="WD40"/>
    <property type="match status" value="5"/>
</dbReference>
<evidence type="ECO:0000313" key="6">
    <source>
        <dbReference type="EMBL" id="PWN96416.1"/>
    </source>
</evidence>
<accession>A0A316Z4Y1</accession>
<dbReference type="InterPro" id="IPR001680">
    <property type="entry name" value="WD40_rpt"/>
</dbReference>
<dbReference type="PANTHER" id="PTHR19842">
    <property type="entry name" value="G BETA-LIKE PROTEIN GBL"/>
    <property type="match status" value="1"/>
</dbReference>
<dbReference type="PRINTS" id="PR00320">
    <property type="entry name" value="GPROTEINBRPT"/>
</dbReference>
<dbReference type="RefSeq" id="XP_025596695.1">
    <property type="nucleotide sequence ID" value="XM_025742965.1"/>
</dbReference>
<dbReference type="InterPro" id="IPR015943">
    <property type="entry name" value="WD40/YVTN_repeat-like_dom_sf"/>
</dbReference>
<dbReference type="EMBL" id="KZ819299">
    <property type="protein sequence ID" value="PWN96416.1"/>
    <property type="molecule type" value="Genomic_DNA"/>
</dbReference>
<feature type="repeat" description="WD" evidence="4">
    <location>
        <begin position="330"/>
        <end position="371"/>
    </location>
</feature>
<comment type="similarity">
    <text evidence="1">Belongs to the WD repeat LST8 family.</text>
</comment>
<keyword evidence="7" id="KW-1185">Reference proteome</keyword>
<feature type="compositionally biased region" description="Low complexity" evidence="5">
    <location>
        <begin position="254"/>
        <end position="264"/>
    </location>
</feature>
<evidence type="ECO:0000256" key="2">
    <source>
        <dbReference type="ARBA" id="ARBA00022574"/>
    </source>
</evidence>
<dbReference type="InterPro" id="IPR036322">
    <property type="entry name" value="WD40_repeat_dom_sf"/>
</dbReference>
<dbReference type="PROSITE" id="PS50082">
    <property type="entry name" value="WD_REPEATS_2"/>
    <property type="match status" value="4"/>
</dbReference>
<feature type="repeat" description="WD" evidence="4">
    <location>
        <begin position="158"/>
        <end position="191"/>
    </location>
</feature>
<feature type="region of interest" description="Disordered" evidence="5">
    <location>
        <begin position="243"/>
        <end position="279"/>
    </location>
</feature>
<dbReference type="InterPro" id="IPR020472">
    <property type="entry name" value="WD40_PAC1"/>
</dbReference>
<dbReference type="GO" id="GO:0031932">
    <property type="term" value="C:TORC2 complex"/>
    <property type="evidence" value="ECO:0007669"/>
    <property type="project" value="InterPro"/>
</dbReference>
<evidence type="ECO:0000256" key="4">
    <source>
        <dbReference type="PROSITE-ProRule" id="PRU00221"/>
    </source>
</evidence>
<dbReference type="InterPro" id="IPR019775">
    <property type="entry name" value="WD40_repeat_CS"/>
</dbReference>
<dbReference type="Gene3D" id="2.130.10.10">
    <property type="entry name" value="YVTN repeat-like/Quinoprotein amine dehydrogenase"/>
    <property type="match status" value="1"/>
</dbReference>
<reference evidence="6 7" key="1">
    <citation type="journal article" date="2018" name="Mol. Biol. Evol.">
        <title>Broad Genomic Sampling Reveals a Smut Pathogenic Ancestry of the Fungal Clade Ustilaginomycotina.</title>
        <authorList>
            <person name="Kijpornyongpan T."/>
            <person name="Mondo S.J."/>
            <person name="Barry K."/>
            <person name="Sandor L."/>
            <person name="Lee J."/>
            <person name="Lipzen A."/>
            <person name="Pangilinan J."/>
            <person name="LaButti K."/>
            <person name="Hainaut M."/>
            <person name="Henrissat B."/>
            <person name="Grigoriev I.V."/>
            <person name="Spatafora J.W."/>
            <person name="Aime M.C."/>
        </authorList>
    </citation>
    <scope>NUCLEOTIDE SEQUENCE [LARGE SCALE GENOMIC DNA]</scope>
    <source>
        <strain evidence="6 7">MCA 4186</strain>
    </source>
</reference>
<name>A0A316Z4Y1_9BASI</name>
<evidence type="ECO:0000256" key="1">
    <source>
        <dbReference type="ARBA" id="ARBA00009890"/>
    </source>
</evidence>
<organism evidence="6 7">
    <name type="scientific">Tilletiopsis washingtonensis</name>
    <dbReference type="NCBI Taxonomy" id="58919"/>
    <lineage>
        <taxon>Eukaryota</taxon>
        <taxon>Fungi</taxon>
        <taxon>Dikarya</taxon>
        <taxon>Basidiomycota</taxon>
        <taxon>Ustilaginomycotina</taxon>
        <taxon>Exobasidiomycetes</taxon>
        <taxon>Entylomatales</taxon>
        <taxon>Entylomatales incertae sedis</taxon>
        <taxon>Tilletiopsis</taxon>
    </lineage>
</organism>
<protein>
    <submittedName>
        <fullName evidence="6">WD40 repeat-like protein</fullName>
    </submittedName>
</protein>
<feature type="repeat" description="WD" evidence="4">
    <location>
        <begin position="286"/>
        <end position="318"/>
    </location>
</feature>
<evidence type="ECO:0000256" key="5">
    <source>
        <dbReference type="SAM" id="MobiDB-lite"/>
    </source>
</evidence>
<dbReference type="AlphaFoldDB" id="A0A316Z4Y1"/>
<dbReference type="SUPFAM" id="SSF50978">
    <property type="entry name" value="WD40 repeat-like"/>
    <property type="match status" value="1"/>
</dbReference>
<dbReference type="CDD" id="cd00200">
    <property type="entry name" value="WD40"/>
    <property type="match status" value="1"/>
</dbReference>
<sequence>MSRAATLQGATRSPGSSVPLASARTRSPTPPAHDALSVILCTAGYDHSIRFWEAWSGVCARTVQHPDSQVNRLAISPDKRWLAAAAMCQVRLYDCTLGQGMGQVGHNGGGGNPVATFDGHSGNITSLAWHCDAKWLVTGSEDGTLKIWDTRTSRPQRIYDHRAPVNDVVIHPNQGELVSCDQAGSVKVWDLGENGCSHELVPEEEVPIRSVTVASDGSCLVAGNNKGNVYVWRIQSGGYEGANSMPGGSGGEAGASSDGSSGAAPAPPTPPAGAGDFTDLQPVTKFRAHDKYLTKCLLSPDVRHLATCSADTTVKIWSTARYEFTLEKTLVGHQRWVWDAAFSADSAYLVTASSDHVARLWELASGETVRQYNGHNKAVVCCALNDSHLES</sequence>
<keyword evidence="3" id="KW-0677">Repeat</keyword>
<evidence type="ECO:0000256" key="3">
    <source>
        <dbReference type="ARBA" id="ARBA00022737"/>
    </source>
</evidence>
<gene>
    <name evidence="6" type="ORF">FA09DRAFT_331304</name>
</gene>
<dbReference type="PROSITE" id="PS50294">
    <property type="entry name" value="WD_REPEATS_REGION"/>
    <property type="match status" value="4"/>
</dbReference>
<proteinExistence type="inferred from homology"/>
<dbReference type="OrthoDB" id="400at2759"/>
<evidence type="ECO:0000313" key="7">
    <source>
        <dbReference type="Proteomes" id="UP000245946"/>
    </source>
</evidence>
<dbReference type="GO" id="GO:0032956">
    <property type="term" value="P:regulation of actin cytoskeleton organization"/>
    <property type="evidence" value="ECO:0007669"/>
    <property type="project" value="TreeGrafter"/>
</dbReference>
<dbReference type="GO" id="GO:0031929">
    <property type="term" value="P:TOR signaling"/>
    <property type="evidence" value="ECO:0007669"/>
    <property type="project" value="InterPro"/>
</dbReference>
<dbReference type="GO" id="GO:0031931">
    <property type="term" value="C:TORC1 complex"/>
    <property type="evidence" value="ECO:0007669"/>
    <property type="project" value="InterPro"/>
</dbReference>
<dbReference type="SMART" id="SM00320">
    <property type="entry name" value="WD40"/>
    <property type="match status" value="6"/>
</dbReference>
<dbReference type="STRING" id="58919.A0A316Z4Y1"/>
<feature type="repeat" description="WD" evidence="4">
    <location>
        <begin position="117"/>
        <end position="158"/>
    </location>
</feature>
<dbReference type="Proteomes" id="UP000245946">
    <property type="component" value="Unassembled WGS sequence"/>
</dbReference>
<dbReference type="PANTHER" id="PTHR19842:SF0">
    <property type="entry name" value="TARGET OF RAPAMYCIN COMPLEX SUBUNIT LST8"/>
    <property type="match status" value="1"/>
</dbReference>
<feature type="region of interest" description="Disordered" evidence="5">
    <location>
        <begin position="1"/>
        <end position="31"/>
    </location>
</feature>
<dbReference type="GeneID" id="37270509"/>
<dbReference type="PROSITE" id="PS00678">
    <property type="entry name" value="WD_REPEATS_1"/>
    <property type="match status" value="2"/>
</dbReference>